<dbReference type="Proteomes" id="UP000801492">
    <property type="component" value="Unassembled WGS sequence"/>
</dbReference>
<dbReference type="InterPro" id="IPR002018">
    <property type="entry name" value="CarbesteraseB"/>
</dbReference>
<accession>A0A8K0DIJ4</accession>
<feature type="domain" description="Carboxylesterase type B" evidence="7">
    <location>
        <begin position="23"/>
        <end position="542"/>
    </location>
</feature>
<dbReference type="PROSITE" id="PS00122">
    <property type="entry name" value="CARBOXYLESTERASE_B_1"/>
    <property type="match status" value="1"/>
</dbReference>
<keyword evidence="2" id="KW-0719">Serine esterase</keyword>
<keyword evidence="3 6" id="KW-0378">Hydrolase</keyword>
<name>A0A8K0DIJ4_IGNLU</name>
<comment type="caution">
    <text evidence="8">The sequence shown here is derived from an EMBL/GenBank/DDBJ whole genome shotgun (WGS) entry which is preliminary data.</text>
</comment>
<dbReference type="InterPro" id="IPR029058">
    <property type="entry name" value="AB_hydrolase_fold"/>
</dbReference>
<dbReference type="OrthoDB" id="19653at2759"/>
<reference evidence="8" key="1">
    <citation type="submission" date="2019-08" db="EMBL/GenBank/DDBJ databases">
        <title>The genome of the North American firefly Photinus pyralis.</title>
        <authorList>
            <consortium name="Photinus pyralis genome working group"/>
            <person name="Fallon T.R."/>
            <person name="Sander Lower S.E."/>
            <person name="Weng J.-K."/>
        </authorList>
    </citation>
    <scope>NUCLEOTIDE SEQUENCE</scope>
    <source>
        <strain evidence="8">TRF0915ILg1</strain>
        <tissue evidence="8">Whole body</tissue>
    </source>
</reference>
<dbReference type="Pfam" id="PF00135">
    <property type="entry name" value="COesterase"/>
    <property type="match status" value="1"/>
</dbReference>
<dbReference type="InterPro" id="IPR019826">
    <property type="entry name" value="Carboxylesterase_B_AS"/>
</dbReference>
<keyword evidence="5" id="KW-0325">Glycoprotein</keyword>
<evidence type="ECO:0000259" key="7">
    <source>
        <dbReference type="Pfam" id="PF00135"/>
    </source>
</evidence>
<dbReference type="PANTHER" id="PTHR11559">
    <property type="entry name" value="CARBOXYLESTERASE"/>
    <property type="match status" value="1"/>
</dbReference>
<dbReference type="EC" id="3.1.1.-" evidence="6"/>
<proteinExistence type="inferred from homology"/>
<dbReference type="EMBL" id="VTPC01000891">
    <property type="protein sequence ID" value="KAF2903951.1"/>
    <property type="molecule type" value="Genomic_DNA"/>
</dbReference>
<keyword evidence="9" id="KW-1185">Reference proteome</keyword>
<dbReference type="SUPFAM" id="SSF53474">
    <property type="entry name" value="alpha/beta-Hydrolases"/>
    <property type="match status" value="1"/>
</dbReference>
<evidence type="ECO:0000256" key="2">
    <source>
        <dbReference type="ARBA" id="ARBA00022487"/>
    </source>
</evidence>
<evidence type="ECO:0000256" key="6">
    <source>
        <dbReference type="RuleBase" id="RU361235"/>
    </source>
</evidence>
<organism evidence="8 9">
    <name type="scientific">Ignelater luminosus</name>
    <name type="common">Cucubano</name>
    <name type="synonym">Pyrophorus luminosus</name>
    <dbReference type="NCBI Taxonomy" id="2038154"/>
    <lineage>
        <taxon>Eukaryota</taxon>
        <taxon>Metazoa</taxon>
        <taxon>Ecdysozoa</taxon>
        <taxon>Arthropoda</taxon>
        <taxon>Hexapoda</taxon>
        <taxon>Insecta</taxon>
        <taxon>Pterygota</taxon>
        <taxon>Neoptera</taxon>
        <taxon>Endopterygota</taxon>
        <taxon>Coleoptera</taxon>
        <taxon>Polyphaga</taxon>
        <taxon>Elateriformia</taxon>
        <taxon>Elateroidea</taxon>
        <taxon>Elateridae</taxon>
        <taxon>Agrypninae</taxon>
        <taxon>Pyrophorini</taxon>
        <taxon>Ignelater</taxon>
    </lineage>
</organism>
<dbReference type="GO" id="GO:0052689">
    <property type="term" value="F:carboxylic ester hydrolase activity"/>
    <property type="evidence" value="ECO:0007669"/>
    <property type="project" value="UniProtKB-KW"/>
</dbReference>
<sequence length="549" mass="61717">MLRLLVWCTLISNIDLSNVNNENPVVSTPLGKVKGTTSTTILGKSIYSFRGIRYAKPPINELRFKPPVPVKRWNHVYDATKDGARCPQPSGNLISEDCLFLNVYTTKLPHANSKSKQAVIVYFHAGGFYSLTGSSELEGPEYYLDQNIVLVTLNYRLGSLGFLSTGDELAPGNNGLKDQVVALRWVRDNIASFGGDPNLVTICGYSAGGASVTLHLVSPMSRGLFHRAIGMSGSIYGNWPVESHQFNLAQKQARLLNCPDDTSANIINCLKTKPAEDLGNSLSGFKEFRKDPILVWLPVIESDFGQERFLTDNPIKLLQKGDFAQVPVMAGVTTLEFAGPAFDVVRNASLLEELDKDFERIAPIAFIYERNTENSKHISRELRKFYLGDGPLNNSSLSGLEKLYADGVIGFGVNRGVKLLSENSNRPVYYYRFSFKGRYSHFYLPGTQTPYGVVHHDDLIYMFYISQFFPKFNVTSPEYVMVKKLTTLQTNFAYTGNPTPEHSAELDQVHWDPFTKQNKEYLDIGQKLTMKKDLYENRYAKWEELFPLP</sequence>
<evidence type="ECO:0000313" key="9">
    <source>
        <dbReference type="Proteomes" id="UP000801492"/>
    </source>
</evidence>
<keyword evidence="4" id="KW-1015">Disulfide bond</keyword>
<protein>
    <recommendedName>
        <fullName evidence="6">Carboxylic ester hydrolase</fullName>
        <ecNumber evidence="6">3.1.1.-</ecNumber>
    </recommendedName>
</protein>
<evidence type="ECO:0000256" key="3">
    <source>
        <dbReference type="ARBA" id="ARBA00022801"/>
    </source>
</evidence>
<dbReference type="Gene3D" id="3.40.50.1820">
    <property type="entry name" value="alpha/beta hydrolase"/>
    <property type="match status" value="1"/>
</dbReference>
<evidence type="ECO:0000256" key="1">
    <source>
        <dbReference type="ARBA" id="ARBA00005964"/>
    </source>
</evidence>
<feature type="chain" id="PRO_5035490275" description="Carboxylic ester hydrolase" evidence="6">
    <location>
        <begin position="17"/>
        <end position="549"/>
    </location>
</feature>
<evidence type="ECO:0000313" key="8">
    <source>
        <dbReference type="EMBL" id="KAF2903951.1"/>
    </source>
</evidence>
<dbReference type="AlphaFoldDB" id="A0A8K0DIJ4"/>
<comment type="similarity">
    <text evidence="1 6">Belongs to the type-B carboxylesterase/lipase family.</text>
</comment>
<evidence type="ECO:0000256" key="5">
    <source>
        <dbReference type="ARBA" id="ARBA00023180"/>
    </source>
</evidence>
<evidence type="ECO:0000256" key="4">
    <source>
        <dbReference type="ARBA" id="ARBA00023157"/>
    </source>
</evidence>
<keyword evidence="6" id="KW-0732">Signal</keyword>
<dbReference type="InterPro" id="IPR050309">
    <property type="entry name" value="Type-B_Carboxylest/Lipase"/>
</dbReference>
<feature type="signal peptide" evidence="6">
    <location>
        <begin position="1"/>
        <end position="16"/>
    </location>
</feature>
<gene>
    <name evidence="8" type="ORF">ILUMI_02213</name>
</gene>
<dbReference type="FunFam" id="3.40.50.1820:FF:000155">
    <property type="entry name" value="Carboxylic ester hydrolase"/>
    <property type="match status" value="1"/>
</dbReference>